<dbReference type="InterPro" id="IPR036419">
    <property type="entry name" value="Ribosomal_S3_C_sf"/>
</dbReference>
<organism evidence="4">
    <name type="scientific">Stachyamoeba lipophora</name>
    <dbReference type="NCBI Taxonomy" id="463046"/>
    <lineage>
        <taxon>Eukaryota</taxon>
        <taxon>Discoba</taxon>
        <taxon>Heterolobosea</taxon>
        <taxon>Tetramitia</taxon>
        <taxon>Eutetramitia</taxon>
        <taxon>Gruberellidae</taxon>
        <taxon>Stachyamoeba</taxon>
    </lineage>
</organism>
<sequence length="474" mass="57131">MSRLSNLTSIKIGFLKSWNSSWFDNYFYSDLLFNDLKLKDYLSGIFYKLKVVSDYIYIYRSVHDFLLFRTNLFFFYNVRYKSLRLKTVVGLNNNYYFFFKKKYWKRFIYFVKLISIFLKKNFGTFDVHNFSLFESLFSYNYYIRFSGILLSNIFLKFNSFNSKLSYNHLLEDQVLIRKFCNIDSILYVFSNHLNCIQLNSSENYLFFSWKYDFMFAKVQTNILLLIKYYYLAFCLMQSQIFSFFVPKLFLVGSTNEIVFSSLFSSSISFANISEYLTKKNIIKSLFNEFRQNIELSVQRFEGQSVYFLFSVFLKRKPYLISAKMIADTIIFLLESGQKIVKSFYFINNWHAFLFRKKRKLEYKFYSNRKQYASDFCLNLNYLFHYSLKKSPILGIRIECSGSFKKGTMSRVYHYNNWVKNNYLIGRMPHNTLTADIDYYQSFVSLNSSCIGIKAWIFLETHIYNERNNYISIVY</sequence>
<dbReference type="Gene3D" id="3.30.1140.32">
    <property type="entry name" value="Ribosomal protein S3, C-terminal domain"/>
    <property type="match status" value="1"/>
</dbReference>
<keyword evidence="3" id="KW-0687">Ribonucleoprotein</keyword>
<accession>A0A0B5GFW0</accession>
<geneLocation type="mitochondrion" evidence="4"/>
<protein>
    <recommendedName>
        <fullName evidence="5">Ribosomal protein S3</fullName>
    </recommendedName>
</protein>
<dbReference type="RefSeq" id="YP_009118126.1">
    <property type="nucleotide sequence ID" value="NC_026312.1"/>
</dbReference>
<proteinExistence type="inferred from homology"/>
<dbReference type="GO" id="GO:0005840">
    <property type="term" value="C:ribosome"/>
    <property type="evidence" value="ECO:0007669"/>
    <property type="project" value="UniProtKB-KW"/>
</dbReference>
<evidence type="ECO:0000256" key="2">
    <source>
        <dbReference type="ARBA" id="ARBA00022980"/>
    </source>
</evidence>
<keyword evidence="2" id="KW-0689">Ribosomal protein</keyword>
<reference evidence="4" key="1">
    <citation type="journal article" date="2014" name="Nucleic Acids Res.">
        <title>Widespread occurrence of organelle genome-encoded 5S rRNAs including permuted molecules.</title>
        <authorList>
            <person name="Valach M."/>
            <person name="Burger G."/>
            <person name="Gray M.W."/>
            <person name="Lang B.F."/>
        </authorList>
    </citation>
    <scope>NUCLEOTIDE SEQUENCE</scope>
    <source>
        <strain evidence="4">ATCC 50324</strain>
    </source>
</reference>
<dbReference type="GO" id="GO:0003723">
    <property type="term" value="F:RNA binding"/>
    <property type="evidence" value="ECO:0007669"/>
    <property type="project" value="InterPro"/>
</dbReference>
<evidence type="ECO:0000256" key="3">
    <source>
        <dbReference type="ARBA" id="ARBA00023274"/>
    </source>
</evidence>
<dbReference type="InterPro" id="IPR009019">
    <property type="entry name" value="KH_sf_prok-type"/>
</dbReference>
<dbReference type="GeneID" id="22976116"/>
<gene>
    <name evidence="4" type="primary">orf474</name>
</gene>
<dbReference type="SUPFAM" id="SSF54814">
    <property type="entry name" value="Prokaryotic type KH domain (KH-domain type II)"/>
    <property type="match status" value="1"/>
</dbReference>
<dbReference type="EMBL" id="KP165388">
    <property type="protein sequence ID" value="AJF22897.1"/>
    <property type="molecule type" value="Genomic_DNA"/>
</dbReference>
<dbReference type="AlphaFoldDB" id="A0A0B5GFW0"/>
<evidence type="ECO:0000313" key="4">
    <source>
        <dbReference type="EMBL" id="AJF22897.1"/>
    </source>
</evidence>
<dbReference type="GO" id="GO:1990904">
    <property type="term" value="C:ribonucleoprotein complex"/>
    <property type="evidence" value="ECO:0007669"/>
    <property type="project" value="UniProtKB-KW"/>
</dbReference>
<keyword evidence="4" id="KW-0496">Mitochondrion</keyword>
<comment type="similarity">
    <text evidence="1">Belongs to the universal ribosomal protein uS3 family.</text>
</comment>
<name>A0A0B5GFW0_STALP</name>
<evidence type="ECO:0000256" key="1">
    <source>
        <dbReference type="ARBA" id="ARBA00010761"/>
    </source>
</evidence>
<evidence type="ECO:0008006" key="5">
    <source>
        <dbReference type="Google" id="ProtNLM"/>
    </source>
</evidence>
<dbReference type="SUPFAM" id="SSF54821">
    <property type="entry name" value="Ribosomal protein S3 C-terminal domain"/>
    <property type="match status" value="1"/>
</dbReference>